<sequence>MQFPTEVASTNKRPDIVIWSPSSRQVIIVELTVPWEERMEDAYERKMGKYQELVADCQERGWRVWCFPVEVGTRGFVGQSLWRALRVIGVIGLERRQLIGRLSREAEIASLCWMVPGWELITPVGAPLEVVVDSAETTEEGGST</sequence>
<reference evidence="1" key="1">
    <citation type="submission" date="2022-08" db="UniProtKB">
        <authorList>
            <consortium name="EnsemblMetazoa"/>
        </authorList>
    </citation>
    <scope>IDENTIFICATION</scope>
    <source>
        <strain evidence="1">05x7-T-G4-1.051#20</strain>
    </source>
</reference>
<dbReference type="AlphaFoldDB" id="A0A8W8KFT4"/>
<organism evidence="1 2">
    <name type="scientific">Magallana gigas</name>
    <name type="common">Pacific oyster</name>
    <name type="synonym">Crassostrea gigas</name>
    <dbReference type="NCBI Taxonomy" id="29159"/>
    <lineage>
        <taxon>Eukaryota</taxon>
        <taxon>Metazoa</taxon>
        <taxon>Spiralia</taxon>
        <taxon>Lophotrochozoa</taxon>
        <taxon>Mollusca</taxon>
        <taxon>Bivalvia</taxon>
        <taxon>Autobranchia</taxon>
        <taxon>Pteriomorphia</taxon>
        <taxon>Ostreida</taxon>
        <taxon>Ostreoidea</taxon>
        <taxon>Ostreidae</taxon>
        <taxon>Magallana</taxon>
    </lineage>
</organism>
<evidence type="ECO:0000313" key="1">
    <source>
        <dbReference type="EnsemblMetazoa" id="G23415.1:cds"/>
    </source>
</evidence>
<proteinExistence type="predicted"/>
<accession>A0A8W8KFT4</accession>
<protein>
    <submittedName>
        <fullName evidence="1">Uncharacterized protein</fullName>
    </submittedName>
</protein>
<dbReference type="Proteomes" id="UP000005408">
    <property type="component" value="Unassembled WGS sequence"/>
</dbReference>
<dbReference type="EnsemblMetazoa" id="G23415.1">
    <property type="protein sequence ID" value="G23415.1:cds"/>
    <property type="gene ID" value="G23415"/>
</dbReference>
<evidence type="ECO:0000313" key="2">
    <source>
        <dbReference type="Proteomes" id="UP000005408"/>
    </source>
</evidence>
<name>A0A8W8KFT4_MAGGI</name>
<keyword evidence="2" id="KW-1185">Reference proteome</keyword>